<keyword evidence="1" id="KW-1133">Transmembrane helix</keyword>
<gene>
    <name evidence="2" type="ORF">Voc01_074880</name>
</gene>
<accession>A0A8J3ZZT3</accession>
<feature type="transmembrane region" description="Helical" evidence="1">
    <location>
        <begin position="36"/>
        <end position="57"/>
    </location>
</feature>
<comment type="caution">
    <text evidence="2">The sequence shown here is derived from an EMBL/GenBank/DDBJ whole genome shotgun (WGS) entry which is preliminary data.</text>
</comment>
<keyword evidence="3" id="KW-1185">Reference proteome</keyword>
<dbReference type="EMBL" id="BOPH01000102">
    <property type="protein sequence ID" value="GIJ72571.1"/>
    <property type="molecule type" value="Genomic_DNA"/>
</dbReference>
<keyword evidence="1" id="KW-0812">Transmembrane</keyword>
<evidence type="ECO:0008006" key="4">
    <source>
        <dbReference type="Google" id="ProtNLM"/>
    </source>
</evidence>
<evidence type="ECO:0000313" key="3">
    <source>
        <dbReference type="Proteomes" id="UP000635606"/>
    </source>
</evidence>
<name>A0A8J3ZZT3_9ACTN</name>
<dbReference type="RefSeq" id="WP_203932423.1">
    <property type="nucleotide sequence ID" value="NZ_BOPH01000102.1"/>
</dbReference>
<keyword evidence="1" id="KW-0472">Membrane</keyword>
<dbReference type="AlphaFoldDB" id="A0A8J3ZZT3"/>
<protein>
    <recommendedName>
        <fullName evidence="4">PknH-like extracellular domain-containing protein</fullName>
    </recommendedName>
</protein>
<reference evidence="2" key="1">
    <citation type="submission" date="2021-01" db="EMBL/GenBank/DDBJ databases">
        <title>Whole genome shotgun sequence of Virgisporangium ochraceum NBRC 16418.</title>
        <authorList>
            <person name="Komaki H."/>
            <person name="Tamura T."/>
        </authorList>
    </citation>
    <scope>NUCLEOTIDE SEQUENCE</scope>
    <source>
        <strain evidence="2">NBRC 16418</strain>
    </source>
</reference>
<dbReference type="Proteomes" id="UP000635606">
    <property type="component" value="Unassembled WGS sequence"/>
</dbReference>
<proteinExistence type="predicted"/>
<organism evidence="2 3">
    <name type="scientific">Virgisporangium ochraceum</name>
    <dbReference type="NCBI Taxonomy" id="65505"/>
    <lineage>
        <taxon>Bacteria</taxon>
        <taxon>Bacillati</taxon>
        <taxon>Actinomycetota</taxon>
        <taxon>Actinomycetes</taxon>
        <taxon>Micromonosporales</taxon>
        <taxon>Micromonosporaceae</taxon>
        <taxon>Virgisporangium</taxon>
    </lineage>
</organism>
<evidence type="ECO:0000256" key="1">
    <source>
        <dbReference type="SAM" id="Phobius"/>
    </source>
</evidence>
<evidence type="ECO:0000313" key="2">
    <source>
        <dbReference type="EMBL" id="GIJ72571.1"/>
    </source>
</evidence>
<sequence>MSDELRDRVMRGLSTVEWQDARTIRRRAGRRRARQVVAGCVAVVAAIAVVWTAAPFVRHEGASPRPADPTADGTLPALNDTRLGYGMMRAEDFGPGFEVNAWGSHDTTEGGQDADERVLEWPSTWLTGCPAYAAAPPAGFRGHRGGLNVRADPMAGNAAAPVQEFVMRFADEAAAGAVLDEARQIATRCASFDVAGRYRYTVTVAAEDFVGDDAVRLDLTGVGTEHATGGQVGVPGLEVYVLIRVGSAVIMLLSTGSVDAAWLQGLAPTAVGRLCGESVVC</sequence>